<proteinExistence type="predicted"/>
<reference evidence="2 3" key="1">
    <citation type="submission" date="2023-09" db="EMBL/GenBank/DDBJ databases">
        <title>Nesidiocoris tenuis whole genome shotgun sequence.</title>
        <authorList>
            <person name="Shibata T."/>
            <person name="Shimoda M."/>
            <person name="Kobayashi T."/>
            <person name="Uehara T."/>
        </authorList>
    </citation>
    <scope>NUCLEOTIDE SEQUENCE [LARGE SCALE GENOMIC DNA]</scope>
    <source>
        <strain evidence="2 3">Japan</strain>
    </source>
</reference>
<sequence length="349" mass="38281">MEISGMETMQIENSVSDTIFGNIRPEVEIHEINEEELLMRYGFPPQPPPDDDIIIHRPDVEDIVARYSSAVEDIIVVSHPNDDDIVRRYAVPCTSEPESCLSSSPAPPVTISSNLSTVEISDGLDSMESRVTIKVEDGSDSVTAGQDSGSNDSGYSDSLRESLKGKIEVNSSKSNDELGFACDSDITDDDALGTDESDVISDELDLDGADRIGVADAGCPSHHNHNITVYNLCCDKSALPMDAAERDFLGTRSLLLYNTPIPGDSRAKMMKSKRSKDARAFKKRFLQIVKAFETAAHDVDCLCISAKKSLRKNETPANVSKTVNLFVESLTPLINKERTLLRKIRTHIT</sequence>
<dbReference type="Proteomes" id="UP001307889">
    <property type="component" value="Chromosome 1"/>
</dbReference>
<evidence type="ECO:0000313" key="2">
    <source>
        <dbReference type="EMBL" id="BES89142.1"/>
    </source>
</evidence>
<protein>
    <submittedName>
        <fullName evidence="2">Uncharacterized protein</fullName>
    </submittedName>
</protein>
<feature type="compositionally biased region" description="Low complexity" evidence="1">
    <location>
        <begin position="145"/>
        <end position="157"/>
    </location>
</feature>
<accession>A0ABN7A9Z9</accession>
<evidence type="ECO:0000256" key="1">
    <source>
        <dbReference type="SAM" id="MobiDB-lite"/>
    </source>
</evidence>
<evidence type="ECO:0000313" key="3">
    <source>
        <dbReference type="Proteomes" id="UP001307889"/>
    </source>
</evidence>
<feature type="region of interest" description="Disordered" evidence="1">
    <location>
        <begin position="136"/>
        <end position="159"/>
    </location>
</feature>
<name>A0ABN7A9Z9_9HEMI</name>
<organism evidence="2 3">
    <name type="scientific">Nesidiocoris tenuis</name>
    <dbReference type="NCBI Taxonomy" id="355587"/>
    <lineage>
        <taxon>Eukaryota</taxon>
        <taxon>Metazoa</taxon>
        <taxon>Ecdysozoa</taxon>
        <taxon>Arthropoda</taxon>
        <taxon>Hexapoda</taxon>
        <taxon>Insecta</taxon>
        <taxon>Pterygota</taxon>
        <taxon>Neoptera</taxon>
        <taxon>Paraneoptera</taxon>
        <taxon>Hemiptera</taxon>
        <taxon>Heteroptera</taxon>
        <taxon>Panheteroptera</taxon>
        <taxon>Cimicomorpha</taxon>
        <taxon>Miridae</taxon>
        <taxon>Dicyphina</taxon>
        <taxon>Nesidiocoris</taxon>
    </lineage>
</organism>
<keyword evidence="3" id="KW-1185">Reference proteome</keyword>
<dbReference type="EMBL" id="AP028909">
    <property type="protein sequence ID" value="BES89142.1"/>
    <property type="molecule type" value="Genomic_DNA"/>
</dbReference>
<gene>
    <name evidence="2" type="ORF">NTJ_01949</name>
</gene>